<dbReference type="KEGG" id="pco:PHACADRAFT_33467"/>
<protein>
    <submittedName>
        <fullName evidence="3">Uncharacterized protein</fullName>
    </submittedName>
</protein>
<evidence type="ECO:0000256" key="1">
    <source>
        <dbReference type="SAM" id="Coils"/>
    </source>
</evidence>
<feature type="coiled-coil region" evidence="1">
    <location>
        <begin position="140"/>
        <end position="167"/>
    </location>
</feature>
<dbReference type="GeneID" id="18919794"/>
<feature type="region of interest" description="Disordered" evidence="2">
    <location>
        <begin position="750"/>
        <end position="784"/>
    </location>
</feature>
<dbReference type="AlphaFoldDB" id="K5UIR1"/>
<name>K5UIR1_PHACS</name>
<sequence length="784" mass="83766">MPLDPPEGRYLPPEDLSQSEESSCDEGDTPTARAITASILLTQPTIPAQSSHHASQVLGQYFPPHGISQAQAVSTHPVVPHIQVAGAYVPPQGFVLTPATEQATIPPRNYVVPRVALSATVTPTSQPFTAPAPTSVDHASQKLQLENQEQVAKNKAMQAELAQLKAAATTSSASSSEAPTTSAADNLVLGGNVAIYRRAARRYAIMRCPWVPISVFTGRASDLDPNGVMRYKDDHHWKLGWTAEIYTEETDFSEECWVGLRNHESTRKYVREQINAGWASAMNTTKEHRDRIFRDLAESVREKLLAGQYNDPEVEYLLKGKGDSYLKLCPLMYAEGRFGKVRDLFKREAATKFARQILFGAQALLQDSQCVPPDNCFAVTHEITAATVGLIALSFIGIFYLASPDKVFNEIGKITKWRYADTHIWLSETIAKAIHKGNSRILAYWNANVFGWILNAAVPPQVQTVAGSNPSNADWDAAQLQAFENGHDAEFESDAEADTNATPDSHSEGAGMMLGIEITAATHTHGSVAPPMAPLLAPPGLTVPCPAAHPVGPPAAPPAACPSAHPIALLVARSATSPAARPTARPAAHPAAPPAARPCFMTPPVVPLTVLPTAPHLIVPPMVPLASLPASLSALTSPDEIIPAMALLLALAGSMDSVTPLEEPALVPKSGLKRKTKNKKAVVEHSKSGAAILEDNEHIPRAMGRITTSGSILSSQIALAHNLILMLAPMVTDQPVSQAHLGAISGSISNLRHPEHAPDSPAMLQQAARRSTRSRPSGNSGMTK</sequence>
<evidence type="ECO:0000256" key="2">
    <source>
        <dbReference type="SAM" id="MobiDB-lite"/>
    </source>
</evidence>
<feature type="region of interest" description="Disordered" evidence="2">
    <location>
        <begin position="1"/>
        <end position="29"/>
    </location>
</feature>
<reference evidence="3 4" key="1">
    <citation type="journal article" date="2012" name="BMC Genomics">
        <title>Comparative genomics of the white-rot fungi, Phanerochaete carnosa and P. chrysosporium, to elucidate the genetic basis of the distinct wood types they colonize.</title>
        <authorList>
            <person name="Suzuki H."/>
            <person name="MacDonald J."/>
            <person name="Syed K."/>
            <person name="Salamov A."/>
            <person name="Hori C."/>
            <person name="Aerts A."/>
            <person name="Henrissat B."/>
            <person name="Wiebenga A."/>
            <person name="vanKuyk P.A."/>
            <person name="Barry K."/>
            <person name="Lindquist E."/>
            <person name="LaButti K."/>
            <person name="Lapidus A."/>
            <person name="Lucas S."/>
            <person name="Coutinho P."/>
            <person name="Gong Y."/>
            <person name="Samejima M."/>
            <person name="Mahadevan R."/>
            <person name="Abou-Zaid M."/>
            <person name="de Vries R.P."/>
            <person name="Igarashi K."/>
            <person name="Yadav J.S."/>
            <person name="Grigoriev I.V."/>
            <person name="Master E.R."/>
        </authorList>
    </citation>
    <scope>NUCLEOTIDE SEQUENCE [LARGE SCALE GENOMIC DNA]</scope>
    <source>
        <strain evidence="3 4">HHB-10118-sp</strain>
    </source>
</reference>
<proteinExistence type="predicted"/>
<keyword evidence="1" id="KW-0175">Coiled coil</keyword>
<dbReference type="STRING" id="650164.K5UIR1"/>
<organism evidence="3 4">
    <name type="scientific">Phanerochaete carnosa (strain HHB-10118-sp)</name>
    <name type="common">White-rot fungus</name>
    <name type="synonym">Peniophora carnosa</name>
    <dbReference type="NCBI Taxonomy" id="650164"/>
    <lineage>
        <taxon>Eukaryota</taxon>
        <taxon>Fungi</taxon>
        <taxon>Dikarya</taxon>
        <taxon>Basidiomycota</taxon>
        <taxon>Agaricomycotina</taxon>
        <taxon>Agaricomycetes</taxon>
        <taxon>Polyporales</taxon>
        <taxon>Phanerochaetaceae</taxon>
        <taxon>Phanerochaete</taxon>
    </lineage>
</organism>
<dbReference type="RefSeq" id="XP_007401977.1">
    <property type="nucleotide sequence ID" value="XM_007401915.1"/>
</dbReference>
<dbReference type="Proteomes" id="UP000008370">
    <property type="component" value="Unassembled WGS sequence"/>
</dbReference>
<keyword evidence="4" id="KW-1185">Reference proteome</keyword>
<accession>K5UIR1</accession>
<dbReference type="HOGENOM" id="CLU_357564_0_0_1"/>
<feature type="compositionally biased region" description="Polar residues" evidence="2">
    <location>
        <begin position="774"/>
        <end position="784"/>
    </location>
</feature>
<gene>
    <name evidence="3" type="ORF">PHACADRAFT_33467</name>
</gene>
<evidence type="ECO:0000313" key="4">
    <source>
        <dbReference type="Proteomes" id="UP000008370"/>
    </source>
</evidence>
<dbReference type="InParanoid" id="K5UIR1"/>
<evidence type="ECO:0000313" key="3">
    <source>
        <dbReference type="EMBL" id="EKM49406.1"/>
    </source>
</evidence>
<dbReference type="EMBL" id="JH930481">
    <property type="protein sequence ID" value="EKM49406.1"/>
    <property type="molecule type" value="Genomic_DNA"/>
</dbReference>